<accession>A0A5P9CN86</accession>
<geneLocation type="plasmid" evidence="2">
    <name>pthaf100_a</name>
</geneLocation>
<dbReference type="RefSeq" id="WP_152431837.1">
    <property type="nucleotide sequence ID" value="NZ_CBCSDK010000010.1"/>
</dbReference>
<name>A0A5P9CN86_9VIBR</name>
<reference evidence="1 2" key="1">
    <citation type="submission" date="2019-10" db="EMBL/GenBank/DDBJ databases">
        <title>Complete genome sequence of Vibrio sp. strain THAF100, isolated from non-filtered water from the water column of tank 6 of a marine aquarium containing stony-coral fragments. Water maintained at 26 degree C.</title>
        <authorList>
            <person name="Ruckert C."/>
            <person name="Franco A."/>
            <person name="Kalinowski J."/>
            <person name="Glaeser S."/>
        </authorList>
    </citation>
    <scope>NUCLEOTIDE SEQUENCE [LARGE SCALE GENOMIC DNA]</scope>
    <source>
        <strain evidence="1 2">THAF100</strain>
        <plasmid evidence="2">pthaf100_a</plasmid>
    </source>
</reference>
<dbReference type="Proteomes" id="UP000326936">
    <property type="component" value="Plasmid pTHAF100_a"/>
</dbReference>
<proteinExistence type="predicted"/>
<protein>
    <submittedName>
        <fullName evidence="1">Uncharacterized protein</fullName>
    </submittedName>
</protein>
<keyword evidence="2" id="KW-1185">Reference proteome</keyword>
<dbReference type="AlphaFoldDB" id="A0A5P9CN86"/>
<dbReference type="KEGG" id="vaq:FIV01_15280"/>
<dbReference type="EMBL" id="CP045351">
    <property type="protein sequence ID" value="QFT27749.1"/>
    <property type="molecule type" value="Genomic_DNA"/>
</dbReference>
<keyword evidence="1" id="KW-0614">Plasmid</keyword>
<evidence type="ECO:0000313" key="1">
    <source>
        <dbReference type="EMBL" id="QFT27749.1"/>
    </source>
</evidence>
<organism evidence="1 2">
    <name type="scientific">Vibrio aquimaris</name>
    <dbReference type="NCBI Taxonomy" id="2587862"/>
    <lineage>
        <taxon>Bacteria</taxon>
        <taxon>Pseudomonadati</taxon>
        <taxon>Pseudomonadota</taxon>
        <taxon>Gammaproteobacteria</taxon>
        <taxon>Vibrionales</taxon>
        <taxon>Vibrionaceae</taxon>
        <taxon>Vibrio</taxon>
    </lineage>
</organism>
<sequence length="110" mass="12773">MLIEKNNENISTVRRVLVLFLEQQQWLRAKWAAVWLEERGDIAARVVLVELMIRLEQYTEALETLTRLPISIRKMTNVRRLEARAIFALGHSALAKKIYLSSLDKTPSIL</sequence>
<gene>
    <name evidence="1" type="ORF">FIV01_15280</name>
</gene>
<evidence type="ECO:0000313" key="2">
    <source>
        <dbReference type="Proteomes" id="UP000326936"/>
    </source>
</evidence>